<proteinExistence type="predicted"/>
<reference evidence="1 2" key="1">
    <citation type="journal article" date="2012" name="ISME J.">
        <title>Nitrification expanded: discovery, physiology and genomics of a nitrite-oxidizing bacterium from the phylum Chloroflexi.</title>
        <authorList>
            <person name="Sorokin D.Y."/>
            <person name="Lucker S."/>
            <person name="Vejmelkova D."/>
            <person name="Kostrikina N.A."/>
            <person name="Kleerebezem R."/>
            <person name="Rijpstra W.I."/>
            <person name="Damste J.S."/>
            <person name="Le Paslier D."/>
            <person name="Muyzer G."/>
            <person name="Wagner M."/>
            <person name="van Loosdrecht M.C."/>
            <person name="Daims H."/>
        </authorList>
    </citation>
    <scope>NUCLEOTIDE SEQUENCE [LARGE SCALE GENOMIC DNA]</scope>
    <source>
        <strain evidence="2">none</strain>
    </source>
</reference>
<dbReference type="AlphaFoldDB" id="I4EM87"/>
<name>I4EM87_9BACT</name>
<organism evidence="1 2">
    <name type="scientific">Nitrolancea hollandica Lb</name>
    <dbReference type="NCBI Taxonomy" id="1129897"/>
    <lineage>
        <taxon>Bacteria</taxon>
        <taxon>Pseudomonadati</taxon>
        <taxon>Thermomicrobiota</taxon>
        <taxon>Thermomicrobia</taxon>
        <taxon>Sphaerobacterales</taxon>
        <taxon>Sphaerobacterineae</taxon>
        <taxon>Sphaerobacteraceae</taxon>
        <taxon>Nitrolancea</taxon>
    </lineage>
</organism>
<evidence type="ECO:0000313" key="2">
    <source>
        <dbReference type="Proteomes" id="UP000004221"/>
    </source>
</evidence>
<keyword evidence="2" id="KW-1185">Reference proteome</keyword>
<sequence>MSVTGEEIAPIQYEYRIDRRNRVWSGTAVRTDASGPLPVAAGPGVLETDRGERAPVHFRHRRDEGEKVIIVLTGRGAPPGE</sequence>
<dbReference type="EMBL" id="CAGS01000526">
    <property type="protein sequence ID" value="CCF85800.1"/>
    <property type="molecule type" value="Genomic_DNA"/>
</dbReference>
<evidence type="ECO:0000313" key="1">
    <source>
        <dbReference type="EMBL" id="CCF85800.1"/>
    </source>
</evidence>
<accession>I4EM87</accession>
<gene>
    <name evidence="1" type="ORF">NITHO_5720002</name>
</gene>
<comment type="caution">
    <text evidence="1">The sequence shown here is derived from an EMBL/GenBank/DDBJ whole genome shotgun (WGS) entry which is preliminary data.</text>
</comment>
<protein>
    <submittedName>
        <fullName evidence="1">Uncharacterized protein</fullName>
    </submittedName>
</protein>
<dbReference type="Proteomes" id="UP000004221">
    <property type="component" value="Unassembled WGS sequence"/>
</dbReference>